<evidence type="ECO:0000313" key="2">
    <source>
        <dbReference type="Proteomes" id="UP001157502"/>
    </source>
</evidence>
<dbReference type="Proteomes" id="UP001157502">
    <property type="component" value="Chromosome 24"/>
</dbReference>
<evidence type="ECO:0000313" key="1">
    <source>
        <dbReference type="EMBL" id="KAJ7993448.1"/>
    </source>
</evidence>
<name>A0ACC2FPZ7_DALPE</name>
<sequence>MYMTPKGTPDPEYPTSSSKKGIRKDKRNLIDVWMKAGQDKESRYVWDRKQFDEINVKTTDRLLGLFEPKDMRYEVFRNNTRDPSIVEMTEMAIQILSKNPNGSFLFVEDKYLCLSEHTYTTHALCVRYR</sequence>
<protein>
    <submittedName>
        <fullName evidence="1">Uncharacterized protein</fullName>
    </submittedName>
</protein>
<dbReference type="EMBL" id="CM055751">
    <property type="protein sequence ID" value="KAJ7993448.1"/>
    <property type="molecule type" value="Genomic_DNA"/>
</dbReference>
<reference evidence="1" key="1">
    <citation type="submission" date="2021-05" db="EMBL/GenBank/DDBJ databases">
        <authorList>
            <person name="Pan Q."/>
            <person name="Jouanno E."/>
            <person name="Zahm M."/>
            <person name="Klopp C."/>
            <person name="Cabau C."/>
            <person name="Louis A."/>
            <person name="Berthelot C."/>
            <person name="Parey E."/>
            <person name="Roest Crollius H."/>
            <person name="Montfort J."/>
            <person name="Robinson-Rechavi M."/>
            <person name="Bouchez O."/>
            <person name="Lampietro C."/>
            <person name="Lopez Roques C."/>
            <person name="Donnadieu C."/>
            <person name="Postlethwait J."/>
            <person name="Bobe J."/>
            <person name="Dillon D."/>
            <person name="Chandos A."/>
            <person name="von Hippel F."/>
            <person name="Guiguen Y."/>
        </authorList>
    </citation>
    <scope>NUCLEOTIDE SEQUENCE</scope>
    <source>
        <strain evidence="1">YG-Jan2019</strain>
    </source>
</reference>
<organism evidence="1 2">
    <name type="scientific">Dallia pectoralis</name>
    <name type="common">Alaska blackfish</name>
    <dbReference type="NCBI Taxonomy" id="75939"/>
    <lineage>
        <taxon>Eukaryota</taxon>
        <taxon>Metazoa</taxon>
        <taxon>Chordata</taxon>
        <taxon>Craniata</taxon>
        <taxon>Vertebrata</taxon>
        <taxon>Euteleostomi</taxon>
        <taxon>Actinopterygii</taxon>
        <taxon>Neopterygii</taxon>
        <taxon>Teleostei</taxon>
        <taxon>Protacanthopterygii</taxon>
        <taxon>Esociformes</taxon>
        <taxon>Umbridae</taxon>
        <taxon>Dallia</taxon>
    </lineage>
</organism>
<comment type="caution">
    <text evidence="1">The sequence shown here is derived from an EMBL/GenBank/DDBJ whole genome shotgun (WGS) entry which is preliminary data.</text>
</comment>
<accession>A0ACC2FPZ7</accession>
<keyword evidence="2" id="KW-1185">Reference proteome</keyword>
<gene>
    <name evidence="1" type="ORF">DPEC_G00272540</name>
</gene>
<proteinExistence type="predicted"/>